<feature type="signal peptide" evidence="1">
    <location>
        <begin position="1"/>
        <end position="24"/>
    </location>
</feature>
<dbReference type="GO" id="GO:0005975">
    <property type="term" value="P:carbohydrate metabolic process"/>
    <property type="evidence" value="ECO:0007669"/>
    <property type="project" value="InterPro"/>
</dbReference>
<dbReference type="InterPro" id="IPR052743">
    <property type="entry name" value="Glutaminase_GtaA"/>
</dbReference>
<feature type="domain" description="Glutaminase A central" evidence="2">
    <location>
        <begin position="353"/>
        <end position="702"/>
    </location>
</feature>
<proteinExistence type="predicted"/>
<evidence type="ECO:0000259" key="3">
    <source>
        <dbReference type="Pfam" id="PF17168"/>
    </source>
</evidence>
<keyword evidence="5" id="KW-1185">Reference proteome</keyword>
<dbReference type="Pfam" id="PF17168">
    <property type="entry name" value="DUF5127"/>
    <property type="match status" value="1"/>
</dbReference>
<keyword evidence="1" id="KW-0732">Signal</keyword>
<accession>A0A0H2S1M0</accession>
<dbReference type="InterPro" id="IPR032514">
    <property type="entry name" value="GtaA_central"/>
</dbReference>
<evidence type="ECO:0000313" key="5">
    <source>
        <dbReference type="Proteomes" id="UP000053477"/>
    </source>
</evidence>
<evidence type="ECO:0000259" key="2">
    <source>
        <dbReference type="Pfam" id="PF16335"/>
    </source>
</evidence>
<organism evidence="4 5">
    <name type="scientific">Schizopora paradoxa</name>
    <dbReference type="NCBI Taxonomy" id="27342"/>
    <lineage>
        <taxon>Eukaryota</taxon>
        <taxon>Fungi</taxon>
        <taxon>Dikarya</taxon>
        <taxon>Basidiomycota</taxon>
        <taxon>Agaricomycotina</taxon>
        <taxon>Agaricomycetes</taxon>
        <taxon>Hymenochaetales</taxon>
        <taxon>Schizoporaceae</taxon>
        <taxon>Schizopora</taxon>
    </lineage>
</organism>
<evidence type="ECO:0000313" key="4">
    <source>
        <dbReference type="EMBL" id="KLO17752.1"/>
    </source>
</evidence>
<dbReference type="SUPFAM" id="SSF48208">
    <property type="entry name" value="Six-hairpin glycosidases"/>
    <property type="match status" value="1"/>
</dbReference>
<protein>
    <submittedName>
        <fullName evidence="4">DUF1793-domain-containing protein</fullName>
    </submittedName>
</protein>
<dbReference type="Pfam" id="PF16335">
    <property type="entry name" value="GtaA_6_Hairpin"/>
    <property type="match status" value="1"/>
</dbReference>
<name>A0A0H2S1M0_9AGAM</name>
<dbReference type="STRING" id="27342.A0A0H2S1M0"/>
<dbReference type="OrthoDB" id="3918848at2759"/>
<dbReference type="PANTHER" id="PTHR31987">
    <property type="entry name" value="GLUTAMINASE A-RELATED"/>
    <property type="match status" value="1"/>
</dbReference>
<dbReference type="EMBL" id="KQ085901">
    <property type="protein sequence ID" value="KLO17752.1"/>
    <property type="molecule type" value="Genomic_DNA"/>
</dbReference>
<evidence type="ECO:0000256" key="1">
    <source>
        <dbReference type="SAM" id="SignalP"/>
    </source>
</evidence>
<dbReference type="Proteomes" id="UP000053477">
    <property type="component" value="Unassembled WGS sequence"/>
</dbReference>
<sequence>MAPSLIFLLFLLQIFALCSHQVVAQTGPKTWQTLPFNPGALPLAVRSPYLNTWAAQGNNPASVNNLWPTLWNSNITGWYAAVTVDGVAYRVLGDAPIQNTTTANQTAVIFTPTQTSVLLQAGPVSINATFLSPVEPTDLVRQSIPFSYFFMTAQSSDGANHDVKMYSDISAEWISGDDNREVIWTSDVNNDRVILSTQLQTESPFTDFSDHAHDSTAYYCMKAVSGLTWRIGADVQDRGIFTNTSQLTNTTDPNFRPVSDSWPVFGIAVDVGSVGSTPSSPVIWGIGVVRNQSVQYLGSDATTKQRSAYYWANFTTAVDVAEFFLNDFDRAVSAANEMDAKILSDAGGQNIPQFANLLSLSLRQAMASSEITISKDSSGNWNTSDVMTFMKNMGSAGNQGGVNNVDTLYASLPVFLYLNPSLAGYLLRPLLEYQESTAFNLPYAAQNPGVSYPIATGNSTQHNFGIEQSANMLIMTLAHAQASGDGTLLSQHYNKLLTWTDYLVNNSLSPNNQFSADVGSVNSVNQTNLALKGIIGIGAMAKICSYAGQQDQSSKYQSTAQNYIQQWAALTVASDQSHLLMNYGVQSSSGLVYNLYADKLLGLNLVPTSVYQVQQNFYITAAPQVKFGLPLDNSDATFSRTDWMMFAASSSGQDALGPMVNQLISFASVNMNNAPFASMYDPTSGQVSGGLNSPGQGAMFAPLVLKYVLSC</sequence>
<dbReference type="InParanoid" id="A0A0H2S1M0"/>
<dbReference type="AlphaFoldDB" id="A0A0H2S1M0"/>
<feature type="domain" description="Glutaminase A N-terminal" evidence="3">
    <location>
        <begin position="113"/>
        <end position="345"/>
    </location>
</feature>
<dbReference type="InterPro" id="IPR033433">
    <property type="entry name" value="GtaA_N"/>
</dbReference>
<gene>
    <name evidence="4" type="ORF">SCHPADRAFT_148641</name>
</gene>
<dbReference type="InterPro" id="IPR008928">
    <property type="entry name" value="6-hairpin_glycosidase_sf"/>
</dbReference>
<dbReference type="PANTHER" id="PTHR31987:SF1">
    <property type="entry name" value="GLUTAMINASE A"/>
    <property type="match status" value="1"/>
</dbReference>
<reference evidence="4 5" key="1">
    <citation type="submission" date="2015-04" db="EMBL/GenBank/DDBJ databases">
        <title>Complete genome sequence of Schizopora paradoxa KUC8140, a cosmopolitan wood degrader in East Asia.</title>
        <authorList>
            <consortium name="DOE Joint Genome Institute"/>
            <person name="Min B."/>
            <person name="Park H."/>
            <person name="Jang Y."/>
            <person name="Kim J.-J."/>
            <person name="Kim K.H."/>
            <person name="Pangilinan J."/>
            <person name="Lipzen A."/>
            <person name="Riley R."/>
            <person name="Grigoriev I.V."/>
            <person name="Spatafora J.W."/>
            <person name="Choi I.-G."/>
        </authorList>
    </citation>
    <scope>NUCLEOTIDE SEQUENCE [LARGE SCALE GENOMIC DNA]</scope>
    <source>
        <strain evidence="4 5">KUC8140</strain>
    </source>
</reference>
<feature type="chain" id="PRO_5005201977" evidence="1">
    <location>
        <begin position="25"/>
        <end position="711"/>
    </location>
</feature>